<dbReference type="RefSeq" id="WP_160779292.1">
    <property type="nucleotide sequence ID" value="NZ_BAAAZF010000001.1"/>
</dbReference>
<organism evidence="4 5">
    <name type="scientific">Parerythrobacter jejuensis</name>
    <dbReference type="NCBI Taxonomy" id="795812"/>
    <lineage>
        <taxon>Bacteria</taxon>
        <taxon>Pseudomonadati</taxon>
        <taxon>Pseudomonadota</taxon>
        <taxon>Alphaproteobacteria</taxon>
        <taxon>Sphingomonadales</taxon>
        <taxon>Erythrobacteraceae</taxon>
        <taxon>Parerythrobacter</taxon>
    </lineage>
</organism>
<dbReference type="SUPFAM" id="SSF47384">
    <property type="entry name" value="Homodimeric domain of signal transducing histidine kinase"/>
    <property type="match status" value="1"/>
</dbReference>
<keyword evidence="4" id="KW-0418">Kinase</keyword>
<gene>
    <name evidence="4" type="ORF">GRI94_08670</name>
</gene>
<evidence type="ECO:0000259" key="3">
    <source>
        <dbReference type="SMART" id="SM00388"/>
    </source>
</evidence>
<dbReference type="EC" id="2.7.13.3" evidence="2"/>
<comment type="caution">
    <text evidence="4">The sequence shown here is derived from an EMBL/GenBank/DDBJ whole genome shotgun (WGS) entry which is preliminary data.</text>
</comment>
<comment type="catalytic activity">
    <reaction evidence="1">
        <text>ATP + protein L-histidine = ADP + protein N-phospho-L-histidine.</text>
        <dbReference type="EC" id="2.7.13.3"/>
    </reaction>
</comment>
<keyword evidence="4" id="KW-0808">Transferase</keyword>
<feature type="domain" description="Signal transduction histidine kinase dimerisation/phosphoacceptor" evidence="3">
    <location>
        <begin position="347"/>
        <end position="415"/>
    </location>
</feature>
<sequence length="588" mass="63283">MHFDDRLATVLRHRASGERAARTQFRQLLDLLGRRRHGRDENLMATAWLRLGALGEAIPANDRAAMIRAPGWRFQNPELAAHFAEDEPAVAAAALGTATLSESDWEALIPRLPIRARGFLRLRNDLPQGAVRLLERLGVSDRALPLPQADEPYVLDQSIEVGHEPVEDAASLATAQVSPIAANTPPQPANDSDSQGLPAVEGTPIAALVERIEAFQRNRAANKASSATPDPRLPFEDIEDAEATAGEDGFIFSADIQGQVDWAEDHVASLVQFLDLKEVLAPAAIHAMRRRQPLVNAAVILDGAPALAGEWVLDASPRFSQPDGRFYGYAGRLRRKMADNRRYAEDTGSDRIRQLLHELRTPVNAIQGFSEVIQQQLFGPVPHEYRALAASIAGDSARMLAGFDELDRLAKLESGERELDAGQSDFSAIIGAQIAQLQTILRPRNAGFAPKLADGCITGMAENDAEKLSWRILAALAASLAPGESGRISLMREDGTATLDCQLPAAMAIEDDIFAAKSPKQSGGGMLSAGSFGSGFALRLARAEARSQDGELARVDDRLVLTLPLLTTAGANLSQDDSSQSARRPAAS</sequence>
<evidence type="ECO:0000256" key="1">
    <source>
        <dbReference type="ARBA" id="ARBA00000085"/>
    </source>
</evidence>
<dbReference type="OrthoDB" id="9813151at2"/>
<evidence type="ECO:0000313" key="5">
    <source>
        <dbReference type="Proteomes" id="UP000446786"/>
    </source>
</evidence>
<evidence type="ECO:0000313" key="4">
    <source>
        <dbReference type="EMBL" id="MXP31894.1"/>
    </source>
</evidence>
<dbReference type="GO" id="GO:0000155">
    <property type="term" value="F:phosphorelay sensor kinase activity"/>
    <property type="evidence" value="ECO:0007669"/>
    <property type="project" value="InterPro"/>
</dbReference>
<dbReference type="Proteomes" id="UP000446786">
    <property type="component" value="Unassembled WGS sequence"/>
</dbReference>
<dbReference type="InterPro" id="IPR003661">
    <property type="entry name" value="HisK_dim/P_dom"/>
</dbReference>
<dbReference type="EMBL" id="WTYE01000001">
    <property type="protein sequence ID" value="MXP31894.1"/>
    <property type="molecule type" value="Genomic_DNA"/>
</dbReference>
<keyword evidence="5" id="KW-1185">Reference proteome</keyword>
<proteinExistence type="predicted"/>
<name>A0A845AQK2_9SPHN</name>
<dbReference type="AlphaFoldDB" id="A0A845AQK2"/>
<reference evidence="4 5" key="1">
    <citation type="submission" date="2019-12" db="EMBL/GenBank/DDBJ databases">
        <title>Genomic-based taxomic classification of the family Erythrobacteraceae.</title>
        <authorList>
            <person name="Xu L."/>
        </authorList>
    </citation>
    <scope>NUCLEOTIDE SEQUENCE [LARGE SCALE GENOMIC DNA]</scope>
    <source>
        <strain evidence="4 5">JCM 16677</strain>
    </source>
</reference>
<dbReference type="Pfam" id="PF00512">
    <property type="entry name" value="HisKA"/>
    <property type="match status" value="1"/>
</dbReference>
<accession>A0A845AQK2</accession>
<dbReference type="Gene3D" id="1.10.287.130">
    <property type="match status" value="1"/>
</dbReference>
<dbReference type="SMART" id="SM00388">
    <property type="entry name" value="HisKA"/>
    <property type="match status" value="1"/>
</dbReference>
<evidence type="ECO:0000256" key="2">
    <source>
        <dbReference type="ARBA" id="ARBA00012438"/>
    </source>
</evidence>
<protein>
    <recommendedName>
        <fullName evidence="2">histidine kinase</fullName>
        <ecNumber evidence="2">2.7.13.3</ecNumber>
    </recommendedName>
</protein>
<dbReference type="InterPro" id="IPR036097">
    <property type="entry name" value="HisK_dim/P_sf"/>
</dbReference>
<dbReference type="CDD" id="cd00082">
    <property type="entry name" value="HisKA"/>
    <property type="match status" value="1"/>
</dbReference>